<evidence type="ECO:0000313" key="1">
    <source>
        <dbReference type="EMBL" id="VEE47373.1"/>
    </source>
</evidence>
<gene>
    <name evidence="1" type="ORF">NCTC10783_03254</name>
</gene>
<organism evidence="1 2">
    <name type="scientific">Pseudomonas fluorescens</name>
    <dbReference type="NCBI Taxonomy" id="294"/>
    <lineage>
        <taxon>Bacteria</taxon>
        <taxon>Pseudomonadati</taxon>
        <taxon>Pseudomonadota</taxon>
        <taxon>Gammaproteobacteria</taxon>
        <taxon>Pseudomonadales</taxon>
        <taxon>Pseudomonadaceae</taxon>
        <taxon>Pseudomonas</taxon>
    </lineage>
</organism>
<protein>
    <submittedName>
        <fullName evidence="1">Uncharacterized protein</fullName>
    </submittedName>
</protein>
<dbReference type="Proteomes" id="UP000278078">
    <property type="component" value="Chromosome"/>
</dbReference>
<accession>A0A448BPY4</accession>
<dbReference type="AlphaFoldDB" id="A0A448BPY4"/>
<sequence length="251" mass="27705">MKPMIQAHLVERDQFGFWTHPNYPDLADNCSSSEAQETLRRLGLELQNVFMESDAPRLYDSARSDQRYSEWIPTRPKGAGWFVLSIHDTDNGPVCQYVRPLGEHLSPIDLDAAAEQHERLLSEACAKALNQRDVALARVASLESKLAELEKQEPVGVMRASSEMGVAPYADIWPWLEPGQKLYTTPVAQAQHCVVLDAEKLIAQFKDCASHAGDPERAAAFNDAISEVHAMLAGAPSQAKPSSDEEQGGRP</sequence>
<dbReference type="EMBL" id="LR134300">
    <property type="protein sequence ID" value="VEE47373.1"/>
    <property type="molecule type" value="Genomic_DNA"/>
</dbReference>
<evidence type="ECO:0000313" key="2">
    <source>
        <dbReference type="Proteomes" id="UP000278078"/>
    </source>
</evidence>
<reference evidence="1 2" key="1">
    <citation type="submission" date="2018-12" db="EMBL/GenBank/DDBJ databases">
        <authorList>
            <consortium name="Pathogen Informatics"/>
        </authorList>
    </citation>
    <scope>NUCLEOTIDE SEQUENCE [LARGE SCALE GENOMIC DNA]</scope>
    <source>
        <strain evidence="1 2">NCTC10783</strain>
    </source>
</reference>
<name>A0A448BPY4_PSEFL</name>
<proteinExistence type="predicted"/>